<name>A0A9W3AP08_BIOGL</name>
<organism evidence="18 19">
    <name type="scientific">Biomphalaria glabrata</name>
    <name type="common">Bloodfluke planorb</name>
    <name type="synonym">Freshwater snail</name>
    <dbReference type="NCBI Taxonomy" id="6526"/>
    <lineage>
        <taxon>Eukaryota</taxon>
        <taxon>Metazoa</taxon>
        <taxon>Spiralia</taxon>
        <taxon>Lophotrochozoa</taxon>
        <taxon>Mollusca</taxon>
        <taxon>Gastropoda</taxon>
        <taxon>Heterobranchia</taxon>
        <taxon>Euthyneura</taxon>
        <taxon>Panpulmonata</taxon>
        <taxon>Hygrophila</taxon>
        <taxon>Lymnaeoidea</taxon>
        <taxon>Planorbidae</taxon>
        <taxon>Biomphalaria</taxon>
    </lineage>
</organism>
<dbReference type="SUPFAM" id="SSF48371">
    <property type="entry name" value="ARM repeat"/>
    <property type="match status" value="1"/>
</dbReference>
<keyword evidence="13 16" id="KW-0862">Zinc</keyword>
<evidence type="ECO:0000256" key="8">
    <source>
        <dbReference type="ARBA" id="ARBA00022679"/>
    </source>
</evidence>
<proteinExistence type="inferred from homology"/>
<dbReference type="InterPro" id="IPR001841">
    <property type="entry name" value="Znf_RING"/>
</dbReference>
<dbReference type="Pfam" id="PF22999">
    <property type="entry name" value="LTN1_E3_ligase_6th"/>
    <property type="match status" value="1"/>
</dbReference>
<dbReference type="Gene3D" id="1.25.10.10">
    <property type="entry name" value="Leucine-rich Repeat Variant"/>
    <property type="match status" value="1"/>
</dbReference>
<keyword evidence="10" id="KW-0677">Repeat</keyword>
<dbReference type="GO" id="GO:1990116">
    <property type="term" value="P:ribosome-associated ubiquitin-dependent protein catabolic process"/>
    <property type="evidence" value="ECO:0007669"/>
    <property type="project" value="UniProtKB-UniRule"/>
</dbReference>
<dbReference type="GO" id="GO:0008270">
    <property type="term" value="F:zinc ion binding"/>
    <property type="evidence" value="ECO:0007669"/>
    <property type="project" value="UniProtKB-KW"/>
</dbReference>
<dbReference type="InterPro" id="IPR011989">
    <property type="entry name" value="ARM-like"/>
</dbReference>
<dbReference type="InterPro" id="IPR054476">
    <property type="entry name" value="Ltn1_N"/>
</dbReference>
<sequence>MPGPKKAPRSKGNVKPSSSSQAAQLLDASGFTNTGFIGFSKEPVFVPASEIFDDAEAALDGDIRLVLRKFSKRDTVTKIKALQEFMSLCSSKDVELIKAVVPFWPRIYNKLAIDVDHKVRELTQRALLVLAEKTGKCIAPQLKSIMGIWLVSMCDTYPTVASAANNAFTSTFNTQKQAEALIFCRAEALECLMNNILKATPQTLSDTQTTSEEDMQSKFERVVSSSLLALRKLIMSLPPDTVALSLNEQLTTLLASPAFWKHTKSSVSLIKSATLSLLSAVCQRCCSVSASAISKIAPFVVSNLDSTEPIMLTYTWEATLSMINAHEDCWTYINWQKAVWPKIKHILETGCCGHAGIVSPCLLPLLSKIPNPNYRQFFDSFRTGLCETKTVQSPSDINVLVRGFTECIHYSVKHSFEVVNDSSTIEDLVLHQFLLVVEASLLEQHVVLSKTDIFISLASLLELVENISPKTASQFWIELAAFVSERFDLEYLAAVEKKLDFASSPQTPHIFYSVVLLMQGLVFREAASGVKERVRFTQEETRKTTLKKSNLTKTKCKLCPSMESFIKDVFIQVFTLAAASQKAFQLYMNLLKDLSSIHIPILAMQQLNKSVTLDPAQHFPEQSVEHSTQTLFPSDDEYLNFVFQKLVKTLLLVSKGDFPDSKVETKFTENLILTILYTLCYVEHGEGTKVLLFILDNLGDVGMKCQFIEHLLGCIESIPSCKNSLNNSQLLERLRCVTNETLNKADANNHLNMCAWKMLSAVLDSLDLCTYEIFTNSSIDIVMSGVLTTQKQLLQSNNSSSNDAMFFITHVVKKLLARKEVWTQVHLGELVLNFISLLLTLENEDLISEIKIVWLQGFSLVIEKKSDAEIQAHISSMSVLIKEKLLTKHKIYSCLPLIKSIISSSVQLVATGQTNSQSSLDIELDKSALSNIIDVFLIEDNSQVETFREVCNYYYLSNMLPYFPCGSTSVSTTSTTLDTYAIVSIHNTETITLYRNMNNAGVQHSELQWSRIQLLCLIELSHRLLLLEGIMTINPLALKNFDCDLVEMKQNLLRCLKSLSKEHLTALVSLVLERTGEDWATYCYGLQLLLELIAKDEDHPELEKELLSLKGYFLTRLGLSEIKEKLSNISEESLSNALANSLKTLLDKQDINVADLADNFSGWLTMATDYNILSDRMKESFFHHIVDTVKLLKTQNIQLLSGGDTNASVKDLHWNIQVSRSLRVIALPGNPKYWEFTLCSLVEWIQFLLENQVNQSSDYGIKSLLVSVGNLSYLAADTFSAQSSIVTENSKTEWEEFFSEAVFSPLLQIFVSLCADSVSDFNPCWTLVLESVASVISLCPAWIMLAHQLPARLTTTDMSSLPDNVKTLLNHISPLLTFRLRSVEVSAYLLLWKILDELPKHDSGLDEEDKQNEETRSPPEALIKVIESSGHFLSFLKVIQIDDHIVLDRDTDEYAQTLGYLLAWKLVLQLFKLSTNQMRAKYAQYFKVNNSVNCLLDNLFRLMPQHPAASILNFDCPVEVKAEVNDTELAWFSLCVYRQCLEILPALVRSWWVDQDRKAANFIDRFTSEYLSAGLIRQQILAAQNVDKGMEEITIRARPAAREVLATYTMSEVTINMSILLPENYPLGKLEVTCDKRVGVSQAQWDRWLLQLNIFLQHQNGSIVEGLRLWKGNIDKKFEGIEDCMICFSVIHGTTFQLPRLTCRTCRKKFHSACLYKWFSTSQKSSCPLCRNLF</sequence>
<evidence type="ECO:0000313" key="18">
    <source>
        <dbReference type="Proteomes" id="UP001165740"/>
    </source>
</evidence>
<dbReference type="Gene3D" id="3.30.40.10">
    <property type="entry name" value="Zinc/RING finger domain, C3HC4 (zinc finger)"/>
    <property type="match status" value="1"/>
</dbReference>
<evidence type="ECO:0000256" key="3">
    <source>
        <dbReference type="ARBA" id="ARBA00004906"/>
    </source>
</evidence>
<dbReference type="InterPro" id="IPR039795">
    <property type="entry name" value="LTN1/Rkr1"/>
</dbReference>
<dbReference type="FunFam" id="3.30.40.10:FF:000038">
    <property type="entry name" value="E3 ubiquitin-protein ligase listerin"/>
    <property type="match status" value="1"/>
</dbReference>
<protein>
    <recommendedName>
        <fullName evidence="6 16">E3 ubiquitin-protein ligase listerin</fullName>
        <ecNumber evidence="5 16">2.3.2.27</ecNumber>
    </recommendedName>
    <alternativeName>
        <fullName evidence="14 16">RING-type E3 ubiquitin transferase listerin</fullName>
    </alternativeName>
</protein>
<evidence type="ECO:0000256" key="13">
    <source>
        <dbReference type="ARBA" id="ARBA00022833"/>
    </source>
</evidence>
<dbReference type="InterPro" id="IPR054477">
    <property type="entry name" value="LTN1_E3_ligase_6th"/>
</dbReference>
<comment type="function">
    <text evidence="16">E3 ubiquitin-protein ligase. Component of the ribosome quality control complex (RQC), a ribosome-associated complex that mediates ubiquitination and extraction of incompletely synthesized nascent chains for proteasomal degradation.</text>
</comment>
<dbReference type="GO" id="GO:0043023">
    <property type="term" value="F:ribosomal large subunit binding"/>
    <property type="evidence" value="ECO:0007669"/>
    <property type="project" value="TreeGrafter"/>
</dbReference>
<dbReference type="CDD" id="cd16491">
    <property type="entry name" value="RING-CH-C4HC3_LTN1"/>
    <property type="match status" value="1"/>
</dbReference>
<evidence type="ECO:0000256" key="14">
    <source>
        <dbReference type="ARBA" id="ARBA00032366"/>
    </source>
</evidence>
<keyword evidence="11 15" id="KW-0863">Zinc-finger</keyword>
<dbReference type="InterPro" id="IPR039804">
    <property type="entry name" value="RING-CH-C4HC3_LTN1"/>
</dbReference>
<evidence type="ECO:0000256" key="7">
    <source>
        <dbReference type="ARBA" id="ARBA00022490"/>
    </source>
</evidence>
<dbReference type="InterPro" id="IPR016024">
    <property type="entry name" value="ARM-type_fold"/>
</dbReference>
<evidence type="ECO:0000256" key="5">
    <source>
        <dbReference type="ARBA" id="ARBA00012483"/>
    </source>
</evidence>
<keyword evidence="9 16" id="KW-0479">Metal-binding</keyword>
<dbReference type="GO" id="GO:0061630">
    <property type="term" value="F:ubiquitin protein ligase activity"/>
    <property type="evidence" value="ECO:0007669"/>
    <property type="project" value="UniProtKB-UniRule"/>
</dbReference>
<dbReference type="InterPro" id="IPR011016">
    <property type="entry name" value="Znf_RING-CH"/>
</dbReference>
<dbReference type="GeneID" id="106057631"/>
<comment type="subunit">
    <text evidence="16">Component of the ribosome quality control complex (RQC).</text>
</comment>
<dbReference type="PANTHER" id="PTHR12389:SF0">
    <property type="entry name" value="E3 UBIQUITIN-PROTEIN LIGASE LISTERIN"/>
    <property type="match status" value="1"/>
</dbReference>
<keyword evidence="18" id="KW-1185">Reference proteome</keyword>
<evidence type="ECO:0000256" key="10">
    <source>
        <dbReference type="ARBA" id="ARBA00022737"/>
    </source>
</evidence>
<dbReference type="InterPro" id="IPR013083">
    <property type="entry name" value="Znf_RING/FYVE/PHD"/>
</dbReference>
<dbReference type="GO" id="GO:0005829">
    <property type="term" value="C:cytosol"/>
    <property type="evidence" value="ECO:0007669"/>
    <property type="project" value="UniProtKB-SubCell"/>
</dbReference>
<evidence type="ECO:0000256" key="9">
    <source>
        <dbReference type="ARBA" id="ARBA00022723"/>
    </source>
</evidence>
<dbReference type="SUPFAM" id="SSF57850">
    <property type="entry name" value="RING/U-box"/>
    <property type="match status" value="1"/>
</dbReference>
<reference evidence="19" key="1">
    <citation type="submission" date="2025-08" db="UniProtKB">
        <authorList>
            <consortium name="RefSeq"/>
        </authorList>
    </citation>
    <scope>IDENTIFICATION</scope>
</reference>
<dbReference type="Proteomes" id="UP001165740">
    <property type="component" value="Chromosome 6"/>
</dbReference>
<evidence type="ECO:0000256" key="4">
    <source>
        <dbReference type="ARBA" id="ARBA00007997"/>
    </source>
</evidence>
<keyword evidence="12 16" id="KW-0833">Ubl conjugation pathway</keyword>
<keyword evidence="8 16" id="KW-0808">Transferase</keyword>
<dbReference type="RefSeq" id="XP_055888964.1">
    <property type="nucleotide sequence ID" value="XM_056032989.1"/>
</dbReference>
<feature type="domain" description="RING-type" evidence="17">
    <location>
        <begin position="1684"/>
        <end position="1731"/>
    </location>
</feature>
<comment type="catalytic activity">
    <reaction evidence="1 16">
        <text>S-ubiquitinyl-[E2 ubiquitin-conjugating enzyme]-L-cysteine + [acceptor protein]-L-lysine = [E2 ubiquitin-conjugating enzyme]-L-cysteine + N(6)-ubiquitinyl-[acceptor protein]-L-lysine.</text>
        <dbReference type="EC" id="2.3.2.27"/>
    </reaction>
</comment>
<dbReference type="PANTHER" id="PTHR12389">
    <property type="entry name" value="ZINC FINGER PROTEIN 294"/>
    <property type="match status" value="1"/>
</dbReference>
<evidence type="ECO:0000256" key="12">
    <source>
        <dbReference type="ARBA" id="ARBA00022786"/>
    </source>
</evidence>
<evidence type="ECO:0000259" key="17">
    <source>
        <dbReference type="PROSITE" id="PS50089"/>
    </source>
</evidence>
<evidence type="ECO:0000256" key="11">
    <source>
        <dbReference type="ARBA" id="ARBA00022771"/>
    </source>
</evidence>
<dbReference type="EC" id="2.3.2.27" evidence="5 16"/>
<evidence type="ECO:0000313" key="19">
    <source>
        <dbReference type="RefSeq" id="XP_055888964.1"/>
    </source>
</evidence>
<evidence type="ECO:0000256" key="16">
    <source>
        <dbReference type="RuleBase" id="RU367090"/>
    </source>
</evidence>
<dbReference type="GO" id="GO:1990112">
    <property type="term" value="C:RQC complex"/>
    <property type="evidence" value="ECO:0007669"/>
    <property type="project" value="UniProtKB-UniRule"/>
</dbReference>
<dbReference type="GO" id="GO:0072344">
    <property type="term" value="P:rescue of stalled ribosome"/>
    <property type="evidence" value="ECO:0007669"/>
    <property type="project" value="UniProtKB-UniRule"/>
</dbReference>
<dbReference type="PROSITE" id="PS50089">
    <property type="entry name" value="ZF_RING_2"/>
    <property type="match status" value="1"/>
</dbReference>
<dbReference type="OrthoDB" id="6108at2759"/>
<gene>
    <name evidence="19" type="primary">LOC106057631</name>
</gene>
<dbReference type="SMART" id="SM00744">
    <property type="entry name" value="RINGv"/>
    <property type="match status" value="1"/>
</dbReference>
<evidence type="ECO:0000256" key="15">
    <source>
        <dbReference type="PROSITE-ProRule" id="PRU00175"/>
    </source>
</evidence>
<evidence type="ECO:0000256" key="2">
    <source>
        <dbReference type="ARBA" id="ARBA00004514"/>
    </source>
</evidence>
<comment type="similarity">
    <text evidence="4 16">Belongs to the LTN1 family.</text>
</comment>
<evidence type="ECO:0000256" key="1">
    <source>
        <dbReference type="ARBA" id="ARBA00000900"/>
    </source>
</evidence>
<dbReference type="OMA" id="IYGSHWE"/>
<keyword evidence="7" id="KW-0963">Cytoplasm</keyword>
<dbReference type="Pfam" id="PF23009">
    <property type="entry name" value="UBC_like"/>
    <property type="match status" value="1"/>
</dbReference>
<dbReference type="Pfam" id="PF22958">
    <property type="entry name" value="Ltn1_1st"/>
    <property type="match status" value="1"/>
</dbReference>
<comment type="subcellular location">
    <subcellularLocation>
        <location evidence="2">Cytoplasm</location>
        <location evidence="2">Cytosol</location>
    </subcellularLocation>
</comment>
<accession>A0A9W3AP08</accession>
<dbReference type="InterPro" id="IPR054478">
    <property type="entry name" value="LTN1_UBC"/>
</dbReference>
<evidence type="ECO:0000256" key="6">
    <source>
        <dbReference type="ARBA" id="ARBA00017157"/>
    </source>
</evidence>
<comment type="pathway">
    <text evidence="3 16">Protein modification; protein ubiquitination.</text>
</comment>